<evidence type="ECO:0000313" key="1">
    <source>
        <dbReference type="EMBL" id="KAI0091409.1"/>
    </source>
</evidence>
<dbReference type="Proteomes" id="UP001055072">
    <property type="component" value="Unassembled WGS sequence"/>
</dbReference>
<name>A0ACB8UB42_9APHY</name>
<sequence length="391" mass="42795">MVTLPLTALWVTIILGLNVALHVEGHYSESHRDVQEVLVKQDSKLQPKVFIIGMFGAEGETWHGIDEFNLLEQNTTVPGFSSLYPDAHCTLDGSICQLVTGSGEINAIASLSALLYSDLFDLRTTYFLIAGIAGINPKKATIGSVTFPLYAVHVGLQFEIDAREIPPHFTTGYIPQGARSPDQFPPTIYGTEVYELNDNLRRKAMEFAQTGQLADDERSRTYRSLYANSPEYTPAAAPPTIVACDTATSDQFWTGKLLGEATENYTKLLTNGSGEYCTTQQEDNATLEALVRAAVRGKADFSRVVVLRTGSNFDRPCPEQSASDNLFHDLTGYASAIMNIRLAGVPIVMGILDDWEATFARGIRADNYVGDILGSLGPRPGFRQRKVGDEL</sequence>
<gene>
    <name evidence="1" type="ORF">BDY19DRAFT_885430</name>
</gene>
<protein>
    <submittedName>
        <fullName evidence="1">Purine nucleoside permease</fullName>
    </submittedName>
</protein>
<proteinExistence type="predicted"/>
<dbReference type="EMBL" id="MU274905">
    <property type="protein sequence ID" value="KAI0091409.1"/>
    <property type="molecule type" value="Genomic_DNA"/>
</dbReference>
<comment type="caution">
    <text evidence="1">The sequence shown here is derived from an EMBL/GenBank/DDBJ whole genome shotgun (WGS) entry which is preliminary data.</text>
</comment>
<reference evidence="1" key="1">
    <citation type="journal article" date="2021" name="Environ. Microbiol.">
        <title>Gene family expansions and transcriptome signatures uncover fungal adaptations to wood decay.</title>
        <authorList>
            <person name="Hage H."/>
            <person name="Miyauchi S."/>
            <person name="Viragh M."/>
            <person name="Drula E."/>
            <person name="Min B."/>
            <person name="Chaduli D."/>
            <person name="Navarro D."/>
            <person name="Favel A."/>
            <person name="Norest M."/>
            <person name="Lesage-Meessen L."/>
            <person name="Balint B."/>
            <person name="Merenyi Z."/>
            <person name="de Eugenio L."/>
            <person name="Morin E."/>
            <person name="Martinez A.T."/>
            <person name="Baldrian P."/>
            <person name="Stursova M."/>
            <person name="Martinez M.J."/>
            <person name="Novotny C."/>
            <person name="Magnuson J.K."/>
            <person name="Spatafora J.W."/>
            <person name="Maurice S."/>
            <person name="Pangilinan J."/>
            <person name="Andreopoulos W."/>
            <person name="LaButti K."/>
            <person name="Hundley H."/>
            <person name="Na H."/>
            <person name="Kuo A."/>
            <person name="Barry K."/>
            <person name="Lipzen A."/>
            <person name="Henrissat B."/>
            <person name="Riley R."/>
            <person name="Ahrendt S."/>
            <person name="Nagy L.G."/>
            <person name="Grigoriev I.V."/>
            <person name="Martin F."/>
            <person name="Rosso M.N."/>
        </authorList>
    </citation>
    <scope>NUCLEOTIDE SEQUENCE</scope>
    <source>
        <strain evidence="1">CBS 384.51</strain>
    </source>
</reference>
<keyword evidence="2" id="KW-1185">Reference proteome</keyword>
<organism evidence="1 2">
    <name type="scientific">Irpex rosettiformis</name>
    <dbReference type="NCBI Taxonomy" id="378272"/>
    <lineage>
        <taxon>Eukaryota</taxon>
        <taxon>Fungi</taxon>
        <taxon>Dikarya</taxon>
        <taxon>Basidiomycota</taxon>
        <taxon>Agaricomycotina</taxon>
        <taxon>Agaricomycetes</taxon>
        <taxon>Polyporales</taxon>
        <taxon>Irpicaceae</taxon>
        <taxon>Irpex</taxon>
    </lineage>
</organism>
<evidence type="ECO:0000313" key="2">
    <source>
        <dbReference type="Proteomes" id="UP001055072"/>
    </source>
</evidence>
<accession>A0ACB8UB42</accession>